<sequence length="441" mass="52673">MQQQQQQHQQPPSLLLQPPSRSDMQRVRQMLRIWEQLSRHWKTSLSYYRQVGCQGWNIDRAICIGIGALGNRNFKGGKRRRWCLDGTYDGKGLKGLCQLVLFQCWVEILKEKCEINDNAIYFYFPDGLNTIEELFMQGLGYGDNIVGHYKELPSDLITPETFLFGMSKHVKYWHKNLLTLAIPSMSILAPLEVNGYWENYSRQTQLIFRTYLSEVESRKLGPLVNITSLPPDEQKRLRRDLDTKESIELLMSEILMHYKLYYRSESDSTKERVRPMQGWYRPMTWHKLPGPASISGDIYNLDKMQRKWKAKNVSWWRWLVKNLPLLIYFDMLLRWIGRTFVHSFWKDEKPLNEEHKWPVEGVWDSWEEGGKVWYLVEKKRNGKTHWGHWPSEDLGPGVYEKVQDFHFVNSGRRIGNVKMDWRDYGKRWFGRYVWSLYEEVE</sequence>
<dbReference type="Proteomes" id="UP000624404">
    <property type="component" value="Unassembled WGS sequence"/>
</dbReference>
<name>A0A8H2W4G4_9HELO</name>
<gene>
    <name evidence="2" type="ORF">SCLTRI_LOCUS10425</name>
</gene>
<organism evidence="2 3">
    <name type="scientific">Sclerotinia trifoliorum</name>
    <dbReference type="NCBI Taxonomy" id="28548"/>
    <lineage>
        <taxon>Eukaryota</taxon>
        <taxon>Fungi</taxon>
        <taxon>Dikarya</taxon>
        <taxon>Ascomycota</taxon>
        <taxon>Pezizomycotina</taxon>
        <taxon>Leotiomycetes</taxon>
        <taxon>Helotiales</taxon>
        <taxon>Sclerotiniaceae</taxon>
        <taxon>Sclerotinia</taxon>
    </lineage>
</organism>
<feature type="region of interest" description="Disordered" evidence="1">
    <location>
        <begin position="1"/>
        <end position="21"/>
    </location>
</feature>
<dbReference type="EMBL" id="CAJHIA010000037">
    <property type="protein sequence ID" value="CAD6456305.1"/>
    <property type="molecule type" value="Genomic_DNA"/>
</dbReference>
<evidence type="ECO:0000256" key="1">
    <source>
        <dbReference type="SAM" id="MobiDB-lite"/>
    </source>
</evidence>
<feature type="compositionally biased region" description="Low complexity" evidence="1">
    <location>
        <begin position="1"/>
        <end position="20"/>
    </location>
</feature>
<evidence type="ECO:0000313" key="2">
    <source>
        <dbReference type="EMBL" id="CAD6456305.1"/>
    </source>
</evidence>
<proteinExistence type="predicted"/>
<keyword evidence="3" id="KW-1185">Reference proteome</keyword>
<accession>A0A8H2W4G4</accession>
<dbReference type="AlphaFoldDB" id="A0A8H2W4G4"/>
<evidence type="ECO:0000313" key="3">
    <source>
        <dbReference type="Proteomes" id="UP000624404"/>
    </source>
</evidence>
<comment type="caution">
    <text evidence="2">The sequence shown here is derived from an EMBL/GenBank/DDBJ whole genome shotgun (WGS) entry which is preliminary data.</text>
</comment>
<dbReference type="OrthoDB" id="3477795at2759"/>
<protein>
    <submittedName>
        <fullName evidence="2">6ced8b53-22f2-470a-9526-3a67d4aa5586</fullName>
    </submittedName>
</protein>
<reference evidence="2" key="1">
    <citation type="submission" date="2020-10" db="EMBL/GenBank/DDBJ databases">
        <authorList>
            <person name="Kusch S."/>
        </authorList>
    </citation>
    <scope>NUCLEOTIDE SEQUENCE</scope>
    <source>
        <strain evidence="2">SwB9</strain>
    </source>
</reference>